<protein>
    <submittedName>
        <fullName evidence="2">Uncharacterized protein</fullName>
    </submittedName>
</protein>
<evidence type="ECO:0000313" key="2">
    <source>
        <dbReference type="EMBL" id="KGC15432.1"/>
    </source>
</evidence>
<evidence type="ECO:0000313" key="3">
    <source>
        <dbReference type="EMBL" id="UWX72341.1"/>
    </source>
</evidence>
<evidence type="ECO:0000313" key="4">
    <source>
        <dbReference type="Proteomes" id="UP000029590"/>
    </source>
</evidence>
<evidence type="ECO:0000256" key="1">
    <source>
        <dbReference type="SAM" id="SignalP"/>
    </source>
</evidence>
<organism evidence="2 4">
    <name type="scientific">Burkholderia gladioli</name>
    <name type="common">Pseudomonas marginata</name>
    <name type="synonym">Phytomonas marginata</name>
    <dbReference type="NCBI Taxonomy" id="28095"/>
    <lineage>
        <taxon>Bacteria</taxon>
        <taxon>Pseudomonadati</taxon>
        <taxon>Pseudomonadota</taxon>
        <taxon>Betaproteobacteria</taxon>
        <taxon>Burkholderiales</taxon>
        <taxon>Burkholderiaceae</taxon>
        <taxon>Burkholderia</taxon>
    </lineage>
</organism>
<reference evidence="3" key="2">
    <citation type="submission" date="2022-09" db="EMBL/GenBank/DDBJ databases">
        <title>Genomic of Burkholderia gladioli.</title>
        <authorList>
            <person name="Wu H."/>
        </authorList>
    </citation>
    <scope>NUCLEOTIDE SEQUENCE</scope>
    <source>
        <strain evidence="3">ZN-S4</strain>
    </source>
</reference>
<dbReference type="Proteomes" id="UP001059745">
    <property type="component" value="Chromosome 2"/>
</dbReference>
<feature type="chain" id="PRO_5043295376" evidence="1">
    <location>
        <begin position="27"/>
        <end position="194"/>
    </location>
</feature>
<gene>
    <name evidence="2" type="ORF">DM48_230</name>
    <name evidence="3" type="ORF">NYZ96_28310</name>
</gene>
<name>A0AAW3F3G4_BURGA</name>
<dbReference type="EMBL" id="CP104215">
    <property type="protein sequence ID" value="UWX72341.1"/>
    <property type="molecule type" value="Genomic_DNA"/>
</dbReference>
<dbReference type="Proteomes" id="UP000029590">
    <property type="component" value="Unassembled WGS sequence"/>
</dbReference>
<dbReference type="EMBL" id="JPGG01000016">
    <property type="protein sequence ID" value="KGC15432.1"/>
    <property type="molecule type" value="Genomic_DNA"/>
</dbReference>
<reference evidence="2 4" key="1">
    <citation type="submission" date="2014-04" db="EMBL/GenBank/DDBJ databases">
        <authorList>
            <person name="Bishop-Lilly K.A."/>
            <person name="Broomall S.M."/>
            <person name="Chain P.S."/>
            <person name="Chertkov O."/>
            <person name="Coyne S.R."/>
            <person name="Daligault H.E."/>
            <person name="Davenport K.W."/>
            <person name="Erkkila T."/>
            <person name="Frey K.G."/>
            <person name="Gibbons H.S."/>
            <person name="Gu W."/>
            <person name="Jaissle J."/>
            <person name="Johnson S.L."/>
            <person name="Koroleva G.I."/>
            <person name="Ladner J.T."/>
            <person name="Lo C.-C."/>
            <person name="Minogue T.D."/>
            <person name="Munk C."/>
            <person name="Palacios G.F."/>
            <person name="Redden C.L."/>
            <person name="Rosenzweig C.N."/>
            <person name="Scholz M.B."/>
            <person name="Teshima H."/>
            <person name="Xu Y."/>
        </authorList>
    </citation>
    <scope>NUCLEOTIDE SEQUENCE [LARGE SCALE GENOMIC DNA]</scope>
    <source>
        <strain evidence="2">Gladioli</strain>
        <strain evidence="4">gladioli</strain>
    </source>
</reference>
<sequence>MKKTWWCVATLAAILLAWGWTYRQQAAEASAKSIHVNIPADDGSRQTFTIAGDLEPIVNTGFFAINRPIPRLEFSSATTCPPGDHLVVMGVPRGPDQAQQAAAGAYRLADQDGFRLYADSAASVSTPIRYRVFDDAFGDTVSVRDAGAWSANYEFEHVVAGRYLFRFLVRKTCGADFREFDRRAARFVDAMIEK</sequence>
<accession>A0AAW3F3G4</accession>
<dbReference type="KEGG" id="bgo:BM43_4304"/>
<keyword evidence="1" id="KW-0732">Signal</keyword>
<dbReference type="AlphaFoldDB" id="A0AAW3F3G4"/>
<feature type="signal peptide" evidence="1">
    <location>
        <begin position="1"/>
        <end position="26"/>
    </location>
</feature>
<dbReference type="RefSeq" id="WP_036054223.1">
    <property type="nucleotide sequence ID" value="NZ_CADEWN010000006.1"/>
</dbReference>
<proteinExistence type="predicted"/>